<feature type="non-terminal residue" evidence="11">
    <location>
        <position position="100"/>
    </location>
</feature>
<evidence type="ECO:0000256" key="5">
    <source>
        <dbReference type="ARBA" id="ARBA00022723"/>
    </source>
</evidence>
<dbReference type="GO" id="GO:0016705">
    <property type="term" value="F:oxidoreductase activity, acting on paired donors, with incorporation or reduction of molecular oxygen"/>
    <property type="evidence" value="ECO:0007669"/>
    <property type="project" value="InterPro"/>
</dbReference>
<comment type="subcellular location">
    <subcellularLocation>
        <location evidence="2">Endoplasmic reticulum membrane</location>
    </subcellularLocation>
</comment>
<accession>A0AAV2RXY9</accession>
<dbReference type="InterPro" id="IPR050196">
    <property type="entry name" value="Cytochrome_P450_Monoox"/>
</dbReference>
<evidence type="ECO:0000256" key="6">
    <source>
        <dbReference type="ARBA" id="ARBA00022824"/>
    </source>
</evidence>
<dbReference type="PANTHER" id="PTHR24291:SF189">
    <property type="entry name" value="CYTOCHROME P450 4C3-RELATED"/>
    <property type="match status" value="1"/>
</dbReference>
<dbReference type="Gene3D" id="1.10.630.10">
    <property type="entry name" value="Cytochrome P450"/>
    <property type="match status" value="1"/>
</dbReference>
<evidence type="ECO:0000256" key="8">
    <source>
        <dbReference type="ARBA" id="ARBA00023004"/>
    </source>
</evidence>
<evidence type="ECO:0000256" key="7">
    <source>
        <dbReference type="ARBA" id="ARBA00023002"/>
    </source>
</evidence>
<dbReference type="PRINTS" id="PR00464">
    <property type="entry name" value="EP450II"/>
</dbReference>
<evidence type="ECO:0000313" key="11">
    <source>
        <dbReference type="EMBL" id="CAL4147212.1"/>
    </source>
</evidence>
<evidence type="ECO:0000256" key="2">
    <source>
        <dbReference type="ARBA" id="ARBA00004586"/>
    </source>
</evidence>
<dbReference type="InterPro" id="IPR002402">
    <property type="entry name" value="Cyt_P450_E_grp-II"/>
</dbReference>
<dbReference type="Proteomes" id="UP001497623">
    <property type="component" value="Unassembled WGS sequence"/>
</dbReference>
<keyword evidence="4" id="KW-0349">Heme</keyword>
<evidence type="ECO:0000256" key="1">
    <source>
        <dbReference type="ARBA" id="ARBA00001971"/>
    </source>
</evidence>
<keyword evidence="5" id="KW-0479">Metal-binding</keyword>
<evidence type="ECO:0000256" key="3">
    <source>
        <dbReference type="ARBA" id="ARBA00010617"/>
    </source>
</evidence>
<name>A0AAV2RXY9_MEGNR</name>
<evidence type="ECO:0008006" key="13">
    <source>
        <dbReference type="Google" id="ProtNLM"/>
    </source>
</evidence>
<keyword evidence="9" id="KW-0503">Monooxygenase</keyword>
<comment type="caution">
    <text evidence="11">The sequence shown here is derived from an EMBL/GenBank/DDBJ whole genome shotgun (WGS) entry which is preliminary data.</text>
</comment>
<evidence type="ECO:0000256" key="4">
    <source>
        <dbReference type="ARBA" id="ARBA00022617"/>
    </source>
</evidence>
<proteinExistence type="inferred from homology"/>
<dbReference type="InterPro" id="IPR001128">
    <property type="entry name" value="Cyt_P450"/>
</dbReference>
<evidence type="ECO:0000313" key="12">
    <source>
        <dbReference type="Proteomes" id="UP001497623"/>
    </source>
</evidence>
<dbReference type="SUPFAM" id="SSF48264">
    <property type="entry name" value="Cytochrome P450"/>
    <property type="match status" value="1"/>
</dbReference>
<keyword evidence="12" id="KW-1185">Reference proteome</keyword>
<keyword evidence="6" id="KW-0256">Endoplasmic reticulum</keyword>
<keyword evidence="8" id="KW-0408">Iron</keyword>
<dbReference type="GO" id="GO:0004497">
    <property type="term" value="F:monooxygenase activity"/>
    <property type="evidence" value="ECO:0007669"/>
    <property type="project" value="UniProtKB-KW"/>
</dbReference>
<comment type="cofactor">
    <cofactor evidence="1">
        <name>heme</name>
        <dbReference type="ChEBI" id="CHEBI:30413"/>
    </cofactor>
</comment>
<dbReference type="InterPro" id="IPR036396">
    <property type="entry name" value="Cyt_P450_sf"/>
</dbReference>
<protein>
    <recommendedName>
        <fullName evidence="13">Cytochrome P450 family 4</fullName>
    </recommendedName>
</protein>
<organism evidence="11 12">
    <name type="scientific">Meganyctiphanes norvegica</name>
    <name type="common">Northern krill</name>
    <name type="synonym">Thysanopoda norvegica</name>
    <dbReference type="NCBI Taxonomy" id="48144"/>
    <lineage>
        <taxon>Eukaryota</taxon>
        <taxon>Metazoa</taxon>
        <taxon>Ecdysozoa</taxon>
        <taxon>Arthropoda</taxon>
        <taxon>Crustacea</taxon>
        <taxon>Multicrustacea</taxon>
        <taxon>Malacostraca</taxon>
        <taxon>Eumalacostraca</taxon>
        <taxon>Eucarida</taxon>
        <taxon>Euphausiacea</taxon>
        <taxon>Euphausiidae</taxon>
        <taxon>Meganyctiphanes</taxon>
    </lineage>
</organism>
<evidence type="ECO:0000256" key="10">
    <source>
        <dbReference type="ARBA" id="ARBA00023136"/>
    </source>
</evidence>
<reference evidence="11 12" key="1">
    <citation type="submission" date="2024-05" db="EMBL/GenBank/DDBJ databases">
        <authorList>
            <person name="Wallberg A."/>
        </authorList>
    </citation>
    <scope>NUCLEOTIDE SEQUENCE [LARGE SCALE GENOMIC DNA]</scope>
</reference>
<dbReference type="GO" id="GO:0020037">
    <property type="term" value="F:heme binding"/>
    <property type="evidence" value="ECO:0007669"/>
    <property type="project" value="InterPro"/>
</dbReference>
<dbReference type="PANTHER" id="PTHR24291">
    <property type="entry name" value="CYTOCHROME P450 FAMILY 4"/>
    <property type="match status" value="1"/>
</dbReference>
<comment type="similarity">
    <text evidence="3">Belongs to the cytochrome P450 family.</text>
</comment>
<sequence length="100" mass="11644">YRYLHPWLGLGLLTSTGSKWKSRRKLLTPTFHFQILDEFVEVFNRQSLKLVDKLHKEANAKPIDIFPYISRCTLDTICETAMGVNLNTQDEPESKYLQSV</sequence>
<evidence type="ECO:0000256" key="9">
    <source>
        <dbReference type="ARBA" id="ARBA00023033"/>
    </source>
</evidence>
<dbReference type="EMBL" id="CAXKWB010035761">
    <property type="protein sequence ID" value="CAL4147212.1"/>
    <property type="molecule type" value="Genomic_DNA"/>
</dbReference>
<dbReference type="GO" id="GO:0005789">
    <property type="term" value="C:endoplasmic reticulum membrane"/>
    <property type="evidence" value="ECO:0007669"/>
    <property type="project" value="UniProtKB-SubCell"/>
</dbReference>
<dbReference type="GO" id="GO:0005506">
    <property type="term" value="F:iron ion binding"/>
    <property type="evidence" value="ECO:0007669"/>
    <property type="project" value="InterPro"/>
</dbReference>
<keyword evidence="7" id="KW-0560">Oxidoreductase</keyword>
<feature type="non-terminal residue" evidence="11">
    <location>
        <position position="1"/>
    </location>
</feature>
<keyword evidence="10" id="KW-0472">Membrane</keyword>
<dbReference type="AlphaFoldDB" id="A0AAV2RXY9"/>
<dbReference type="Pfam" id="PF00067">
    <property type="entry name" value="p450"/>
    <property type="match status" value="1"/>
</dbReference>
<gene>
    <name evidence="11" type="ORF">MNOR_LOCUS29997</name>
</gene>